<organism evidence="1 2">
    <name type="scientific">Jaapia argillacea MUCL 33604</name>
    <dbReference type="NCBI Taxonomy" id="933084"/>
    <lineage>
        <taxon>Eukaryota</taxon>
        <taxon>Fungi</taxon>
        <taxon>Dikarya</taxon>
        <taxon>Basidiomycota</taxon>
        <taxon>Agaricomycotina</taxon>
        <taxon>Agaricomycetes</taxon>
        <taxon>Agaricomycetidae</taxon>
        <taxon>Jaapiales</taxon>
        <taxon>Jaapiaceae</taxon>
        <taxon>Jaapia</taxon>
    </lineage>
</organism>
<dbReference type="EMBL" id="KL197715">
    <property type="protein sequence ID" value="KDQ59848.1"/>
    <property type="molecule type" value="Genomic_DNA"/>
</dbReference>
<dbReference type="OrthoDB" id="2662268at2759"/>
<accession>A0A067PYF4</accession>
<dbReference type="Proteomes" id="UP000027265">
    <property type="component" value="Unassembled WGS sequence"/>
</dbReference>
<evidence type="ECO:0000313" key="1">
    <source>
        <dbReference type="EMBL" id="KDQ59848.1"/>
    </source>
</evidence>
<dbReference type="InParanoid" id="A0A067PYF4"/>
<gene>
    <name evidence="1" type="ORF">JAAARDRAFT_46449</name>
</gene>
<dbReference type="HOGENOM" id="CLU_1283419_0_0_1"/>
<proteinExistence type="predicted"/>
<dbReference type="AlphaFoldDB" id="A0A067PYF4"/>
<name>A0A067PYF4_9AGAM</name>
<reference evidence="2" key="1">
    <citation type="journal article" date="2014" name="Proc. Natl. Acad. Sci. U.S.A.">
        <title>Extensive sampling of basidiomycete genomes demonstrates inadequacy of the white-rot/brown-rot paradigm for wood decay fungi.</title>
        <authorList>
            <person name="Riley R."/>
            <person name="Salamov A.A."/>
            <person name="Brown D.W."/>
            <person name="Nagy L.G."/>
            <person name="Floudas D."/>
            <person name="Held B.W."/>
            <person name="Levasseur A."/>
            <person name="Lombard V."/>
            <person name="Morin E."/>
            <person name="Otillar R."/>
            <person name="Lindquist E.A."/>
            <person name="Sun H."/>
            <person name="LaButti K.M."/>
            <person name="Schmutz J."/>
            <person name="Jabbour D."/>
            <person name="Luo H."/>
            <person name="Baker S.E."/>
            <person name="Pisabarro A.G."/>
            <person name="Walton J.D."/>
            <person name="Blanchette R.A."/>
            <person name="Henrissat B."/>
            <person name="Martin F."/>
            <person name="Cullen D."/>
            <person name="Hibbett D.S."/>
            <person name="Grigoriev I.V."/>
        </authorList>
    </citation>
    <scope>NUCLEOTIDE SEQUENCE [LARGE SCALE GENOMIC DNA]</scope>
    <source>
        <strain evidence="2">MUCL 33604</strain>
    </source>
</reference>
<keyword evidence="2" id="KW-1185">Reference proteome</keyword>
<evidence type="ECO:0000313" key="2">
    <source>
        <dbReference type="Proteomes" id="UP000027265"/>
    </source>
</evidence>
<protein>
    <submittedName>
        <fullName evidence="1">Uncharacterized protein</fullName>
    </submittedName>
</protein>
<sequence>MSHYPYPTAQVSAGQSHYDATRAMKTYIIPPLPILYPSTTVSSQLPHETTSLGFKPSSACTPSSRDNYRLRVPQHGDLSPHPRQSPIAFSASAFGGAQRVAFYDRDYVLMDGKEDPVLRDEIFRKFAVCLYWPVYERVKSSVLIQAPLRTSRKEVARYVSRCIADLYHELEKIPAQPGYEAWTVGKRGIPFQKIWITSVTCNYLGEWIPELEVEV</sequence>